<dbReference type="OMA" id="KQDRTTY"/>
<proteinExistence type="predicted"/>
<organism evidence="3">
    <name type="scientific">Schizophyllum commune (strain H4-8 / FGSC 9210)</name>
    <name type="common">Split gill fungus</name>
    <dbReference type="NCBI Taxonomy" id="578458"/>
    <lineage>
        <taxon>Eukaryota</taxon>
        <taxon>Fungi</taxon>
        <taxon>Dikarya</taxon>
        <taxon>Basidiomycota</taxon>
        <taxon>Agaricomycotina</taxon>
        <taxon>Agaricomycetes</taxon>
        <taxon>Agaricomycetidae</taxon>
        <taxon>Agaricales</taxon>
        <taxon>Schizophyllaceae</taxon>
        <taxon>Schizophyllum</taxon>
    </lineage>
</organism>
<feature type="compositionally biased region" description="Acidic residues" evidence="1">
    <location>
        <begin position="524"/>
        <end position="558"/>
    </location>
</feature>
<dbReference type="HOGENOM" id="CLU_026648_1_0_1"/>
<dbReference type="PANTHER" id="PTHR28086">
    <property type="entry name" value="UPF0662 PROTEIN YPL260W"/>
    <property type="match status" value="1"/>
</dbReference>
<dbReference type="Proteomes" id="UP000007431">
    <property type="component" value="Unassembled WGS sequence"/>
</dbReference>
<dbReference type="STRING" id="578458.D8Q350"/>
<dbReference type="AlphaFoldDB" id="D8Q350"/>
<gene>
    <name evidence="2" type="ORF">SCHCODRAFT_256749</name>
</gene>
<dbReference type="eggNOG" id="ENOG502QPV0">
    <property type="taxonomic scope" value="Eukaryota"/>
</dbReference>
<sequence>MYTCARYVLDNASELLLKCRGRQVRVNKGNSAQPPARFSHLGICRIHKPRQSTNPRLDPNLHQATGLSICDSKFRGLNGSTTTRRHRSSPPNHWATLTAVIELPILEAFISIRNRLTALKKDRGEYIKASDVNALYQAVVKQGVLNEIRNDETVYNNRVDATLADVFSLLSLFYLTIGKTRDAPATYSQLASMRQILEHMNESAVYSESDLAPFRRRLKDVRQIISQQSSRNAITKLLERQAKECDSLLCSMEANLSVLSDELVPIHERLVKLRRALVTLAAKEGSHKAELKPIAEELRKIDAPRRSQRVDGKFLTPGGVVPASQAICSATLEECFEIVQEIKAQDESKNVATSLLPIYDRLTQIRQELEGLVLTHRWSLRETDLWNYSLSLQEIDKMRVDGKFVDQEGNRPPGQYVLLYLLRRCYGLIYRLLSSSEPVSEELMPVANKLNTVKKCLNEVLKYGGPFSPRDLYPYQLALFQIDSMRKDGKFVGEEGNIPEGQGIVMAHLNECHELIEMLKEAMDEGDYEDEEEYDESGVEEEEEGPPDSSAEDEDDENTPQADAKSGSLPASGARTPSAEDALASGQQTPAKEPVAQGA</sequence>
<name>D8Q350_SCHCM</name>
<dbReference type="GO" id="GO:0005634">
    <property type="term" value="C:nucleus"/>
    <property type="evidence" value="ECO:0007669"/>
    <property type="project" value="TreeGrafter"/>
</dbReference>
<dbReference type="OrthoDB" id="2011986at2759"/>
<dbReference type="PANTHER" id="PTHR28086:SF1">
    <property type="entry name" value="CU(2+) SUPPRESSING AND BLEOMYCIN SENSITIVE PROTEIN 1"/>
    <property type="match status" value="1"/>
</dbReference>
<evidence type="ECO:0000313" key="2">
    <source>
        <dbReference type="EMBL" id="EFI98246.1"/>
    </source>
</evidence>
<dbReference type="GeneID" id="9590319"/>
<evidence type="ECO:0000313" key="3">
    <source>
        <dbReference type="Proteomes" id="UP000007431"/>
    </source>
</evidence>
<evidence type="ECO:0000256" key="1">
    <source>
        <dbReference type="SAM" id="MobiDB-lite"/>
    </source>
</evidence>
<dbReference type="EMBL" id="GL377305">
    <property type="protein sequence ID" value="EFI98246.1"/>
    <property type="molecule type" value="Genomic_DNA"/>
</dbReference>
<keyword evidence="3" id="KW-1185">Reference proteome</keyword>
<dbReference type="FunCoup" id="D8Q350">
    <property type="interactions" value="1"/>
</dbReference>
<dbReference type="KEGG" id="scm:SCHCO_0256749"/>
<feature type="region of interest" description="Disordered" evidence="1">
    <location>
        <begin position="524"/>
        <end position="599"/>
    </location>
</feature>
<protein>
    <submittedName>
        <fullName evidence="2">Uncharacterized protein</fullName>
    </submittedName>
</protein>
<dbReference type="Pfam" id="PF10303">
    <property type="entry name" value="DUF2408"/>
    <property type="match status" value="2"/>
</dbReference>
<dbReference type="GO" id="GO:0005737">
    <property type="term" value="C:cytoplasm"/>
    <property type="evidence" value="ECO:0007669"/>
    <property type="project" value="TreeGrafter"/>
</dbReference>
<dbReference type="VEuPathDB" id="FungiDB:SCHCODRAFT_0256749"/>
<accession>D8Q350</accession>
<reference evidence="2 3" key="1">
    <citation type="journal article" date="2010" name="Nat. Biotechnol.">
        <title>Genome sequence of the model mushroom Schizophyllum commune.</title>
        <authorList>
            <person name="Ohm R.A."/>
            <person name="de Jong J.F."/>
            <person name="Lugones L.G."/>
            <person name="Aerts A."/>
            <person name="Kothe E."/>
            <person name="Stajich J.E."/>
            <person name="de Vries R.P."/>
            <person name="Record E."/>
            <person name="Levasseur A."/>
            <person name="Baker S.E."/>
            <person name="Bartholomew K.A."/>
            <person name="Coutinho P.M."/>
            <person name="Erdmann S."/>
            <person name="Fowler T.J."/>
            <person name="Gathman A.C."/>
            <person name="Lombard V."/>
            <person name="Henrissat B."/>
            <person name="Knabe N."/>
            <person name="Kuees U."/>
            <person name="Lilly W.W."/>
            <person name="Lindquist E."/>
            <person name="Lucas S."/>
            <person name="Magnuson J.K."/>
            <person name="Piumi F."/>
            <person name="Raudaskoski M."/>
            <person name="Salamov A."/>
            <person name="Schmutz J."/>
            <person name="Schwarze F.W.M.R."/>
            <person name="vanKuyk P.A."/>
            <person name="Horton J.S."/>
            <person name="Grigoriev I.V."/>
            <person name="Woesten H.A.B."/>
        </authorList>
    </citation>
    <scope>NUCLEOTIDE SEQUENCE [LARGE SCALE GENOMIC DNA]</scope>
    <source>
        <strain evidence="3">H4-8 / FGSC 9210</strain>
    </source>
</reference>
<dbReference type="InterPro" id="IPR018810">
    <property type="entry name" value="UPF0662"/>
</dbReference>
<dbReference type="InParanoid" id="D8Q350"/>
<dbReference type="RefSeq" id="XP_003033149.1">
    <property type="nucleotide sequence ID" value="XM_003033103.1"/>
</dbReference>